<sequence length="664" mass="74036">MPQDLPGFYYDAEKNRYFPIKGPIPGTKRNTASHNERPLPKPNETIDKGDDALRRKRSKATVLLQFRELYGKMLSFNECKCNFQQEYQKLQASQPTVLELARNAARDNKKSRIIPRHVVLAVRNDEEFGKLPNSVTIAHGGVLLNINVVLLPKRTRRQMSKMPKLPSRQRRHEINTERRPASVDRQQLLGDLGCTAHKILKASNSLKVWKYQGTQSIADKAMEQFNVNIQTPLGHKEANVLLTGSTTGSISLFEVGKLPQQLRRGVQCFPYRVWPLIPDYEAEFVKEPGHIRSSDEAKTHLPSYISSIKRIGKDSLDTVHDGALLQSALVTTLGSGMDGGSVYILNLNEPLDASLSVPLNRTILDFTSLHCTIWNADCNTSGTQAVLGTSQGAALINLESGGLSWVCRSKSDIFSQQFDHSGNIILCGFRNGAIAAVDVRQRQGSRALSTGLPRHKISYFPSRIHEPQHRHGQSITKRYFELKGNMDPSNVVSMSSSVSSLVWLQSDEHYFLASSMDGYVKLYDCRLLQRGAVQSYEGHVNTHSHIQLGVDPSESLVMSGGEDGYARIWSIKTGELLFGTRISDSVVSAVCWPQHGRLQDSLEGSKKYDSLYKQCHSWGVWLGSREASFSFNLYCLFLSSFSSLQILQKMQHSNNGRGAGNSSA</sequence>
<proteinExistence type="predicted"/>
<reference evidence="1 2" key="1">
    <citation type="journal article" date="2022" name="Hortic Res">
        <title>A haplotype resolved chromosomal level avocado genome allows analysis of novel avocado genes.</title>
        <authorList>
            <person name="Nath O."/>
            <person name="Fletcher S.J."/>
            <person name="Hayward A."/>
            <person name="Shaw L.M."/>
            <person name="Masouleh A.K."/>
            <person name="Furtado A."/>
            <person name="Henry R.J."/>
            <person name="Mitter N."/>
        </authorList>
    </citation>
    <scope>NUCLEOTIDE SEQUENCE [LARGE SCALE GENOMIC DNA]</scope>
    <source>
        <strain evidence="2">cv. Hass</strain>
    </source>
</reference>
<organism evidence="1 2">
    <name type="scientific">Persea americana</name>
    <name type="common">Avocado</name>
    <dbReference type="NCBI Taxonomy" id="3435"/>
    <lineage>
        <taxon>Eukaryota</taxon>
        <taxon>Viridiplantae</taxon>
        <taxon>Streptophyta</taxon>
        <taxon>Embryophyta</taxon>
        <taxon>Tracheophyta</taxon>
        <taxon>Spermatophyta</taxon>
        <taxon>Magnoliopsida</taxon>
        <taxon>Magnoliidae</taxon>
        <taxon>Laurales</taxon>
        <taxon>Lauraceae</taxon>
        <taxon>Persea</taxon>
    </lineage>
</organism>
<accession>A0ACC2KLQ2</accession>
<evidence type="ECO:0000313" key="2">
    <source>
        <dbReference type="Proteomes" id="UP001234297"/>
    </source>
</evidence>
<evidence type="ECO:0000313" key="1">
    <source>
        <dbReference type="EMBL" id="KAJ8621884.1"/>
    </source>
</evidence>
<comment type="caution">
    <text evidence="1">The sequence shown here is derived from an EMBL/GenBank/DDBJ whole genome shotgun (WGS) entry which is preliminary data.</text>
</comment>
<name>A0ACC2KLQ2_PERAE</name>
<keyword evidence="2" id="KW-1185">Reference proteome</keyword>
<dbReference type="EMBL" id="CM056818">
    <property type="protein sequence ID" value="KAJ8621884.1"/>
    <property type="molecule type" value="Genomic_DNA"/>
</dbReference>
<protein>
    <submittedName>
        <fullName evidence="1">Uncharacterized protein</fullName>
    </submittedName>
</protein>
<dbReference type="Proteomes" id="UP001234297">
    <property type="component" value="Chromosome 10"/>
</dbReference>
<gene>
    <name evidence="1" type="ORF">MRB53_030413</name>
</gene>